<feature type="binding site" evidence="5">
    <location>
        <begin position="78"/>
        <end position="80"/>
    </location>
    <ligand>
        <name>substrate</name>
    </ligand>
</feature>
<dbReference type="Pfam" id="PF00692">
    <property type="entry name" value="dUTPase"/>
    <property type="match status" value="1"/>
</dbReference>
<dbReference type="GO" id="GO:0046081">
    <property type="term" value="P:dUTP catabolic process"/>
    <property type="evidence" value="ECO:0007669"/>
    <property type="project" value="InterPro"/>
</dbReference>
<comment type="catalytic activity">
    <reaction evidence="4 5">
        <text>dUTP + H2O = dUMP + diphosphate + H(+)</text>
        <dbReference type="Rhea" id="RHEA:10248"/>
        <dbReference type="ChEBI" id="CHEBI:15377"/>
        <dbReference type="ChEBI" id="CHEBI:15378"/>
        <dbReference type="ChEBI" id="CHEBI:33019"/>
        <dbReference type="ChEBI" id="CHEBI:61555"/>
        <dbReference type="ChEBI" id="CHEBI:246422"/>
        <dbReference type="EC" id="3.6.1.23"/>
    </reaction>
</comment>
<dbReference type="PANTHER" id="PTHR11241:SF0">
    <property type="entry name" value="DEOXYURIDINE 5'-TRIPHOSPHATE NUCLEOTIDOHYDROLASE"/>
    <property type="match status" value="1"/>
</dbReference>
<dbReference type="GO" id="GO:0006226">
    <property type="term" value="P:dUMP biosynthetic process"/>
    <property type="evidence" value="ECO:0007669"/>
    <property type="project" value="UniProtKB-UniRule"/>
</dbReference>
<keyword evidence="5" id="KW-0479">Metal-binding</keyword>
<comment type="caution">
    <text evidence="8">The sequence shown here is derived from an EMBL/GenBank/DDBJ whole genome shotgun (WGS) entry which is preliminary data.</text>
</comment>
<evidence type="ECO:0000256" key="1">
    <source>
        <dbReference type="ARBA" id="ARBA00006581"/>
    </source>
</evidence>
<accession>A0A845L4S1</accession>
<dbReference type="InterPro" id="IPR008181">
    <property type="entry name" value="dUTPase"/>
</dbReference>
<keyword evidence="9" id="KW-1185">Reference proteome</keyword>
<comment type="cofactor">
    <cofactor evidence="5">
        <name>Mg(2+)</name>
        <dbReference type="ChEBI" id="CHEBI:18420"/>
    </cofactor>
</comment>
<evidence type="ECO:0000256" key="6">
    <source>
        <dbReference type="SAM" id="MobiDB-lite"/>
    </source>
</evidence>
<dbReference type="InterPro" id="IPR029054">
    <property type="entry name" value="dUTPase-like"/>
</dbReference>
<dbReference type="Gene3D" id="2.70.40.10">
    <property type="match status" value="1"/>
</dbReference>
<evidence type="ECO:0000256" key="2">
    <source>
        <dbReference type="ARBA" id="ARBA00022801"/>
    </source>
</evidence>
<comment type="similarity">
    <text evidence="1 5">Belongs to the dUTPase family.</text>
</comment>
<comment type="pathway">
    <text evidence="5">Pyrimidine metabolism; dUMP biosynthesis; dUMP from dCTP (dUTP route): step 2/2.</text>
</comment>
<dbReference type="UniPathway" id="UPA00610">
    <property type="reaction ID" value="UER00666"/>
</dbReference>
<feature type="region of interest" description="Disordered" evidence="6">
    <location>
        <begin position="140"/>
        <end position="163"/>
    </location>
</feature>
<comment type="caution">
    <text evidence="5">Lacks conserved residue(s) required for the propagation of feature annotation.</text>
</comment>
<dbReference type="CDD" id="cd07557">
    <property type="entry name" value="trimeric_dUTPase"/>
    <property type="match status" value="1"/>
</dbReference>
<keyword evidence="5" id="KW-0460">Magnesium</keyword>
<evidence type="ECO:0000256" key="4">
    <source>
        <dbReference type="ARBA" id="ARBA00047686"/>
    </source>
</evidence>
<gene>
    <name evidence="5" type="primary">dut</name>
    <name evidence="8" type="ORF">GTO91_03475</name>
</gene>
<dbReference type="InterPro" id="IPR036157">
    <property type="entry name" value="dUTPase-like_sf"/>
</dbReference>
<keyword evidence="2 5" id="KW-0378">Hydrolase</keyword>
<dbReference type="HAMAP" id="MF_00116">
    <property type="entry name" value="dUTPase_bact"/>
    <property type="match status" value="1"/>
</dbReference>
<dbReference type="RefSeq" id="WP_161254869.1">
    <property type="nucleotide sequence ID" value="NZ_WXEY01000002.1"/>
</dbReference>
<dbReference type="SUPFAM" id="SSF51283">
    <property type="entry name" value="dUTPase-like"/>
    <property type="match status" value="1"/>
</dbReference>
<feature type="domain" description="dUTPase-like" evidence="7">
    <location>
        <begin position="49"/>
        <end position="158"/>
    </location>
</feature>
<dbReference type="NCBIfam" id="NF001862">
    <property type="entry name" value="PRK00601.1"/>
    <property type="match status" value="1"/>
</dbReference>
<dbReference type="EMBL" id="WXEY01000002">
    <property type="protein sequence ID" value="MZP28768.1"/>
    <property type="molecule type" value="Genomic_DNA"/>
</dbReference>
<dbReference type="NCBIfam" id="TIGR00576">
    <property type="entry name" value="dut"/>
    <property type="match status" value="1"/>
</dbReference>
<dbReference type="Proteomes" id="UP000463470">
    <property type="component" value="Unassembled WGS sequence"/>
</dbReference>
<dbReference type="PANTHER" id="PTHR11241">
    <property type="entry name" value="DEOXYURIDINE 5'-TRIPHOSPHATE NUCLEOTIDOHYDROLASE"/>
    <property type="match status" value="1"/>
</dbReference>
<protein>
    <recommendedName>
        <fullName evidence="5">Deoxyuridine 5'-triphosphate nucleotidohydrolase</fullName>
        <shortName evidence="5">dUTPase</shortName>
        <ecNumber evidence="5">3.6.1.23</ecNumber>
    </recommendedName>
    <alternativeName>
        <fullName evidence="5">dUTP pyrophosphatase</fullName>
    </alternativeName>
</protein>
<dbReference type="EC" id="3.6.1.23" evidence="5"/>
<evidence type="ECO:0000256" key="5">
    <source>
        <dbReference type="HAMAP-Rule" id="MF_00116"/>
    </source>
</evidence>
<reference evidence="8 9" key="1">
    <citation type="submission" date="2020-01" db="EMBL/GenBank/DDBJ databases">
        <title>Whole-genome sequence of Heliobacterium undosum DSM 13378.</title>
        <authorList>
            <person name="Kyndt J.A."/>
            <person name="Meyer T.E."/>
        </authorList>
    </citation>
    <scope>NUCLEOTIDE SEQUENCE [LARGE SCALE GENOMIC DNA]</scope>
    <source>
        <strain evidence="8 9">DSM 13378</strain>
    </source>
</reference>
<dbReference type="GO" id="GO:0000287">
    <property type="term" value="F:magnesium ion binding"/>
    <property type="evidence" value="ECO:0007669"/>
    <property type="project" value="UniProtKB-UniRule"/>
</dbReference>
<comment type="function">
    <text evidence="5">This enzyme is involved in nucleotide metabolism: it produces dUMP, the immediate precursor of thymidine nucleotides and it decreases the intracellular concentration of dUTP so that uracil cannot be incorporated into DNA.</text>
</comment>
<sequence>MKVQVKRLHPEAMIPERQTRLASGFDLHMLDAVLPENAGDPYYDHFEAIRIFPGERILVRTGIAIQMGEGMEAQVRPRSGLALRHGITLLNSPGTVDADYTGDVGVILINLGDKHVDIRKKDRVAQLVFQPVFHQVELEEKESLDETERGGGGFGHTGVSTQP</sequence>
<evidence type="ECO:0000259" key="7">
    <source>
        <dbReference type="Pfam" id="PF00692"/>
    </source>
</evidence>
<dbReference type="AlphaFoldDB" id="A0A845L4S1"/>
<dbReference type="GO" id="GO:0004170">
    <property type="term" value="F:dUTP diphosphatase activity"/>
    <property type="evidence" value="ECO:0007669"/>
    <property type="project" value="UniProtKB-UniRule"/>
</dbReference>
<dbReference type="OrthoDB" id="9809956at2"/>
<feature type="binding site" evidence="5">
    <location>
        <begin position="95"/>
        <end position="97"/>
    </location>
    <ligand>
        <name>substrate</name>
    </ligand>
</feature>
<proteinExistence type="inferred from homology"/>
<evidence type="ECO:0000313" key="8">
    <source>
        <dbReference type="EMBL" id="MZP28768.1"/>
    </source>
</evidence>
<keyword evidence="3 5" id="KW-0546">Nucleotide metabolism</keyword>
<dbReference type="InterPro" id="IPR033704">
    <property type="entry name" value="dUTPase_trimeric"/>
</dbReference>
<feature type="binding site" evidence="5">
    <location>
        <position position="91"/>
    </location>
    <ligand>
        <name>substrate</name>
    </ligand>
</feature>
<name>A0A845L4S1_9FIRM</name>
<evidence type="ECO:0000256" key="3">
    <source>
        <dbReference type="ARBA" id="ARBA00023080"/>
    </source>
</evidence>
<evidence type="ECO:0000313" key="9">
    <source>
        <dbReference type="Proteomes" id="UP000463470"/>
    </source>
</evidence>
<organism evidence="8 9">
    <name type="scientific">Heliomicrobium undosum</name>
    <dbReference type="NCBI Taxonomy" id="121734"/>
    <lineage>
        <taxon>Bacteria</taxon>
        <taxon>Bacillati</taxon>
        <taxon>Bacillota</taxon>
        <taxon>Clostridia</taxon>
        <taxon>Eubacteriales</taxon>
        <taxon>Heliobacteriaceae</taxon>
        <taxon>Heliomicrobium</taxon>
    </lineage>
</organism>